<evidence type="ECO:0000313" key="2">
    <source>
        <dbReference type="Proteomes" id="UP000622552"/>
    </source>
</evidence>
<keyword evidence="2" id="KW-1185">Reference proteome</keyword>
<dbReference type="AlphaFoldDB" id="A0A8J7GJ53"/>
<organism evidence="1 2">
    <name type="scientific">Longispora fulva</name>
    <dbReference type="NCBI Taxonomy" id="619741"/>
    <lineage>
        <taxon>Bacteria</taxon>
        <taxon>Bacillati</taxon>
        <taxon>Actinomycetota</taxon>
        <taxon>Actinomycetes</taxon>
        <taxon>Micromonosporales</taxon>
        <taxon>Micromonosporaceae</taxon>
        <taxon>Longispora</taxon>
    </lineage>
</organism>
<evidence type="ECO:0008006" key="3">
    <source>
        <dbReference type="Google" id="ProtNLM"/>
    </source>
</evidence>
<sequence length="173" mass="19563">MVDIESAVALSWLLDILMSTQPERPEWEACRERTPQEGQALNEREPIPYTLTKWPEPERDYDDEDDYPRQDEWPDEFTFADAVGLTFNDAKELLLERHAKYGPRNIADAPGGPLNGLRVRMTDKLARINNYVDGGGVADFADDSLQDAFIDIANYGLIGLMVLRGYWPAGGSR</sequence>
<dbReference type="EMBL" id="JADOUF010000001">
    <property type="protein sequence ID" value="MBG6140244.1"/>
    <property type="molecule type" value="Genomic_DNA"/>
</dbReference>
<gene>
    <name evidence="1" type="ORF">IW245_006438</name>
</gene>
<protein>
    <recommendedName>
        <fullName evidence="3">Nucleotide modification associated domain-containing protein</fullName>
    </recommendedName>
</protein>
<dbReference type="RefSeq" id="WP_197006810.1">
    <property type="nucleotide sequence ID" value="NZ_BONS01000006.1"/>
</dbReference>
<proteinExistence type="predicted"/>
<dbReference type="Proteomes" id="UP000622552">
    <property type="component" value="Unassembled WGS sequence"/>
</dbReference>
<name>A0A8J7GJ53_9ACTN</name>
<comment type="caution">
    <text evidence="1">The sequence shown here is derived from an EMBL/GenBank/DDBJ whole genome shotgun (WGS) entry which is preliminary data.</text>
</comment>
<reference evidence="1" key="1">
    <citation type="submission" date="2020-11" db="EMBL/GenBank/DDBJ databases">
        <title>Sequencing the genomes of 1000 actinobacteria strains.</title>
        <authorList>
            <person name="Klenk H.-P."/>
        </authorList>
    </citation>
    <scope>NUCLEOTIDE SEQUENCE</scope>
    <source>
        <strain evidence="1">DSM 45356</strain>
    </source>
</reference>
<accession>A0A8J7GJ53</accession>
<evidence type="ECO:0000313" key="1">
    <source>
        <dbReference type="EMBL" id="MBG6140244.1"/>
    </source>
</evidence>